<keyword evidence="1" id="KW-0812">Transmembrane</keyword>
<accession>A0AAD6HH74</accession>
<keyword evidence="1" id="KW-0472">Membrane</keyword>
<dbReference type="InterPro" id="IPR021514">
    <property type="entry name" value="DUF3176"/>
</dbReference>
<keyword evidence="1" id="KW-1133">Transmembrane helix</keyword>
<dbReference type="Pfam" id="PF11374">
    <property type="entry name" value="DUF3176"/>
    <property type="match status" value="1"/>
</dbReference>
<dbReference type="EMBL" id="JAQJAN010000012">
    <property type="protein sequence ID" value="KAJ5716204.1"/>
    <property type="molecule type" value="Genomic_DNA"/>
</dbReference>
<reference evidence="2" key="1">
    <citation type="journal article" date="2023" name="IMA Fungus">
        <title>Comparative genomic study of the Penicillium genus elucidates a diverse pangenome and 15 lateral gene transfer events.</title>
        <authorList>
            <person name="Petersen C."/>
            <person name="Sorensen T."/>
            <person name="Nielsen M.R."/>
            <person name="Sondergaard T.E."/>
            <person name="Sorensen J.L."/>
            <person name="Fitzpatrick D.A."/>
            <person name="Frisvad J.C."/>
            <person name="Nielsen K.L."/>
        </authorList>
    </citation>
    <scope>NUCLEOTIDE SEQUENCE</scope>
    <source>
        <strain evidence="2">IBT 17514</strain>
    </source>
</reference>
<evidence type="ECO:0000256" key="1">
    <source>
        <dbReference type="SAM" id="Phobius"/>
    </source>
</evidence>
<dbReference type="PANTHER" id="PTHR35394">
    <property type="entry name" value="DUF3176 DOMAIN-CONTAINING PROTEIN"/>
    <property type="match status" value="1"/>
</dbReference>
<reference evidence="2" key="2">
    <citation type="submission" date="2023-01" db="EMBL/GenBank/DDBJ databases">
        <authorList>
            <person name="Petersen C."/>
        </authorList>
    </citation>
    <scope>NUCLEOTIDE SEQUENCE</scope>
    <source>
        <strain evidence="2">IBT 17514</strain>
    </source>
</reference>
<dbReference type="Proteomes" id="UP001215712">
    <property type="component" value="Unassembled WGS sequence"/>
</dbReference>
<dbReference type="PANTHER" id="PTHR35394:SF5">
    <property type="entry name" value="DUF3176 DOMAIN-CONTAINING PROTEIN"/>
    <property type="match status" value="1"/>
</dbReference>
<organism evidence="2 3">
    <name type="scientific">Penicillium malachiteum</name>
    <dbReference type="NCBI Taxonomy" id="1324776"/>
    <lineage>
        <taxon>Eukaryota</taxon>
        <taxon>Fungi</taxon>
        <taxon>Dikarya</taxon>
        <taxon>Ascomycota</taxon>
        <taxon>Pezizomycotina</taxon>
        <taxon>Eurotiomycetes</taxon>
        <taxon>Eurotiomycetidae</taxon>
        <taxon>Eurotiales</taxon>
        <taxon>Aspergillaceae</taxon>
        <taxon>Penicillium</taxon>
    </lineage>
</organism>
<dbReference type="AlphaFoldDB" id="A0AAD6HH74"/>
<gene>
    <name evidence="2" type="ORF">N7493_008115</name>
</gene>
<keyword evidence="3" id="KW-1185">Reference proteome</keyword>
<protein>
    <submittedName>
        <fullName evidence="2">Uncharacterized protein</fullName>
    </submittedName>
</protein>
<comment type="caution">
    <text evidence="2">The sequence shown here is derived from an EMBL/GenBank/DDBJ whole genome shotgun (WGS) entry which is preliminary data.</text>
</comment>
<name>A0AAD6HH74_9EURO</name>
<proteinExistence type="predicted"/>
<feature type="transmembrane region" description="Helical" evidence="1">
    <location>
        <begin position="47"/>
        <end position="71"/>
    </location>
</feature>
<evidence type="ECO:0000313" key="2">
    <source>
        <dbReference type="EMBL" id="KAJ5716204.1"/>
    </source>
</evidence>
<sequence>MASHAVDNEQERDTTAGLLSMQASSTLPQRRRGVNRLSWSSVTLDTWALEGVSMVFSVACLISIYGILVAYNGKQRPGFIYNISLNAIVSVLSTGCKSSLVFVVGEGLSQLKWLWFQNRRQLSYMQSEKSALTFAQTVIIPHIL</sequence>
<evidence type="ECO:0000313" key="3">
    <source>
        <dbReference type="Proteomes" id="UP001215712"/>
    </source>
</evidence>
<feature type="transmembrane region" description="Helical" evidence="1">
    <location>
        <begin position="83"/>
        <end position="105"/>
    </location>
</feature>